<evidence type="ECO:0000313" key="7">
    <source>
        <dbReference type="Proteomes" id="UP000245533"/>
    </source>
</evidence>
<dbReference type="OrthoDB" id="1121111at2"/>
<evidence type="ECO:0000256" key="4">
    <source>
        <dbReference type="PROSITE-ProRule" id="PRU00510"/>
    </source>
</evidence>
<evidence type="ECO:0000256" key="2">
    <source>
        <dbReference type="ARBA" id="ARBA00022771"/>
    </source>
</evidence>
<comment type="caution">
    <text evidence="6">The sequence shown here is derived from an EMBL/GenBank/DDBJ whole genome shotgun (WGS) entry which is preliminary data.</text>
</comment>
<dbReference type="Gene3D" id="1.20.120.910">
    <property type="entry name" value="DksA, coiled-coil domain"/>
    <property type="match status" value="1"/>
</dbReference>
<evidence type="ECO:0000256" key="1">
    <source>
        <dbReference type="ARBA" id="ARBA00022723"/>
    </source>
</evidence>
<keyword evidence="7" id="KW-1185">Reference proteome</keyword>
<protein>
    <submittedName>
        <fullName evidence="6">Conjugal transfer protein TraR</fullName>
    </submittedName>
</protein>
<dbReference type="Pfam" id="PF01258">
    <property type="entry name" value="zf-dskA_traR"/>
    <property type="match status" value="1"/>
</dbReference>
<evidence type="ECO:0000256" key="3">
    <source>
        <dbReference type="ARBA" id="ARBA00022833"/>
    </source>
</evidence>
<dbReference type="GO" id="GO:0008270">
    <property type="term" value="F:zinc ion binding"/>
    <property type="evidence" value="ECO:0007669"/>
    <property type="project" value="UniProtKB-KW"/>
</dbReference>
<reference evidence="6 7" key="1">
    <citation type="submission" date="2018-05" db="EMBL/GenBank/DDBJ databases">
        <title>Rhodohalobacter halophilus gen. nov., sp. nov., a moderately halophilic member of the family Balneolaceae.</title>
        <authorList>
            <person name="Liu Z.-W."/>
        </authorList>
    </citation>
    <scope>NUCLEOTIDE SEQUENCE [LARGE SCALE GENOMIC DNA]</scope>
    <source>
        <strain evidence="6 7">8A47</strain>
    </source>
</reference>
<feature type="zinc finger region" description="dksA C4-type" evidence="4">
    <location>
        <begin position="84"/>
        <end position="108"/>
    </location>
</feature>
<dbReference type="PANTHER" id="PTHR33823:SF4">
    <property type="entry name" value="GENERAL STRESS PROTEIN 16O"/>
    <property type="match status" value="1"/>
</dbReference>
<dbReference type="Proteomes" id="UP000245533">
    <property type="component" value="Unassembled WGS sequence"/>
</dbReference>
<keyword evidence="2" id="KW-0863">Zinc-finger</keyword>
<evidence type="ECO:0000259" key="5">
    <source>
        <dbReference type="Pfam" id="PF01258"/>
    </source>
</evidence>
<accession>A0A316TQL9</accession>
<gene>
    <name evidence="6" type="ORF">DDZ15_13105</name>
</gene>
<sequence length="109" mass="12301">MTPDEHAEIKRIINDHKANIQDEIIELIELTKSVSLDASIGRLSRMDAINNKAINEKALRDKKQILKKLERAHERAENGETGTCLRCGGEIPFGRLKIMPYTTKCVKCA</sequence>
<evidence type="ECO:0000313" key="6">
    <source>
        <dbReference type="EMBL" id="PWN05539.1"/>
    </source>
</evidence>
<dbReference type="PANTHER" id="PTHR33823">
    <property type="entry name" value="RNA POLYMERASE-BINDING TRANSCRIPTION FACTOR DKSA-RELATED"/>
    <property type="match status" value="1"/>
</dbReference>
<dbReference type="SUPFAM" id="SSF57716">
    <property type="entry name" value="Glucocorticoid receptor-like (DNA-binding domain)"/>
    <property type="match status" value="1"/>
</dbReference>
<organism evidence="6 7">
    <name type="scientific">Rhodohalobacter mucosus</name>
    <dbReference type="NCBI Taxonomy" id="2079485"/>
    <lineage>
        <taxon>Bacteria</taxon>
        <taxon>Pseudomonadati</taxon>
        <taxon>Balneolota</taxon>
        <taxon>Balneolia</taxon>
        <taxon>Balneolales</taxon>
        <taxon>Balneolaceae</taxon>
        <taxon>Rhodohalobacter</taxon>
    </lineage>
</organism>
<dbReference type="PROSITE" id="PS51128">
    <property type="entry name" value="ZF_DKSA_2"/>
    <property type="match status" value="1"/>
</dbReference>
<proteinExistence type="predicted"/>
<dbReference type="InterPro" id="IPR000962">
    <property type="entry name" value="Znf_DskA_TraR"/>
</dbReference>
<feature type="domain" description="Zinc finger DksA/TraR C4-type" evidence="5">
    <location>
        <begin position="79"/>
        <end position="109"/>
    </location>
</feature>
<dbReference type="EMBL" id="QGGB01000009">
    <property type="protein sequence ID" value="PWN05539.1"/>
    <property type="molecule type" value="Genomic_DNA"/>
</dbReference>
<keyword evidence="1" id="KW-0479">Metal-binding</keyword>
<name>A0A316TQL9_9BACT</name>
<keyword evidence="3" id="KW-0862">Zinc</keyword>
<dbReference type="RefSeq" id="WP_109647567.1">
    <property type="nucleotide sequence ID" value="NZ_QGGB01000009.1"/>
</dbReference>
<dbReference type="AlphaFoldDB" id="A0A316TQL9"/>